<sequence>MFKINPLEIVLWTFRRNENDIVNLYNTLSPVMQLATGGNMLNFGYWQKEDISPVNAQNRLCNKIGELAELESANSLLDIGSGLSAPAIIWSKLYPNVNISCLNINYLQLQLAKKIVEKKTPNSTIHEINSTSTMLPFSTNSMERVIALESAQHFKPFYNFISESYRVLKKNGILTFAIPVIKKDSNVKKLGILALTWSSEHYKQDFVISKTSKKFTIIKKIEIGHDVFEPLFNYYIKNRLRLRNNILTQYPSYVENLLFKSLLKMKKVSHEKLIDYLLIKCIKAN</sequence>
<dbReference type="InterPro" id="IPR029063">
    <property type="entry name" value="SAM-dependent_MTases_sf"/>
</dbReference>
<feature type="domain" description="Methyltransferase type 11" evidence="2">
    <location>
        <begin position="77"/>
        <end position="175"/>
    </location>
</feature>
<dbReference type="GO" id="GO:0008757">
    <property type="term" value="F:S-adenosylmethionine-dependent methyltransferase activity"/>
    <property type="evidence" value="ECO:0007669"/>
    <property type="project" value="InterPro"/>
</dbReference>
<dbReference type="InterPro" id="IPR013216">
    <property type="entry name" value="Methyltransf_11"/>
</dbReference>
<reference evidence="3" key="1">
    <citation type="journal article" date="2008" name="ISME J.">
        <title>Hindsight in the relative abundance, metabolic potential and genome dynamics of uncultivated marine archaea from comparative metagenomic analyses of bathypelagic plankton of different oceanic regions.</title>
        <authorList>
            <person name="Martin-Cuadrado A.B."/>
            <person name="Rodriguez-Valera F."/>
            <person name="Moreira D."/>
            <person name="Alba J.C."/>
            <person name="Ivars-Martinez E."/>
            <person name="Henn M.R."/>
            <person name="Talla E."/>
            <person name="Lopez-Garcia P."/>
        </authorList>
    </citation>
    <scope>NUCLEOTIDE SEQUENCE</scope>
</reference>
<accession>B3V6C2</accession>
<dbReference type="AlphaFoldDB" id="B3V6C2"/>
<evidence type="ECO:0000313" key="3">
    <source>
        <dbReference type="EMBL" id="ACF09846.1"/>
    </source>
</evidence>
<dbReference type="PANTHER" id="PTHR44068:SF11">
    <property type="entry name" value="GERANYL DIPHOSPHATE 2-C-METHYLTRANSFERASE"/>
    <property type="match status" value="1"/>
</dbReference>
<dbReference type="SUPFAM" id="SSF53335">
    <property type="entry name" value="S-adenosyl-L-methionine-dependent methyltransferases"/>
    <property type="match status" value="1"/>
</dbReference>
<evidence type="ECO:0000256" key="1">
    <source>
        <dbReference type="ARBA" id="ARBA00022679"/>
    </source>
</evidence>
<dbReference type="Gene3D" id="3.40.50.150">
    <property type="entry name" value="Vaccinia Virus protein VP39"/>
    <property type="match status" value="1"/>
</dbReference>
<dbReference type="Pfam" id="PF08241">
    <property type="entry name" value="Methyltransf_11"/>
    <property type="match status" value="1"/>
</dbReference>
<dbReference type="PANTHER" id="PTHR44068">
    <property type="entry name" value="ZGC:194242"/>
    <property type="match status" value="1"/>
</dbReference>
<dbReference type="CDD" id="cd02440">
    <property type="entry name" value="AdoMet_MTases"/>
    <property type="match status" value="1"/>
</dbReference>
<keyword evidence="3" id="KW-0489">Methyltransferase</keyword>
<keyword evidence="1 3" id="KW-0808">Transferase</keyword>
<name>B3V6C2_9ARCH</name>
<proteinExistence type="predicted"/>
<dbReference type="GO" id="GO:0032259">
    <property type="term" value="P:methylation"/>
    <property type="evidence" value="ECO:0007669"/>
    <property type="project" value="UniProtKB-KW"/>
</dbReference>
<dbReference type="EMBL" id="EU686633">
    <property type="protein sequence ID" value="ACF09846.1"/>
    <property type="molecule type" value="Genomic_DNA"/>
</dbReference>
<evidence type="ECO:0000259" key="2">
    <source>
        <dbReference type="Pfam" id="PF08241"/>
    </source>
</evidence>
<dbReference type="InterPro" id="IPR050447">
    <property type="entry name" value="Erg6_SMT_methyltransf"/>
</dbReference>
<reference evidence="3" key="2">
    <citation type="submission" date="2008-08" db="EMBL/GenBank/DDBJ databases">
        <authorList>
            <person name="Martin-Cuadrado A.-B."/>
            <person name="Rodriguez-Valera F."/>
            <person name="Moreira D."/>
            <person name="Alba J.-C."/>
            <person name="Ivars-Martinez E."/>
            <person name="Henn M.R."/>
            <person name="Talla E."/>
            <person name="Lopez-Garcia P."/>
        </authorList>
    </citation>
    <scope>NUCLEOTIDE SEQUENCE</scope>
</reference>
<protein>
    <submittedName>
        <fullName evidence="3">Methyltransferase type 11</fullName>
    </submittedName>
</protein>
<organism evidence="3">
    <name type="scientific">uncultured marine crenarchaeote AD1000-207-H3</name>
    <dbReference type="NCBI Taxonomy" id="526637"/>
    <lineage>
        <taxon>Archaea</taxon>
        <taxon>Nitrososphaerota</taxon>
        <taxon>Nitrososphaeria</taxon>
        <taxon>Nitrosopumilales</taxon>
        <taxon>environmental samples</taxon>
    </lineage>
</organism>